<evidence type="ECO:0000313" key="2">
    <source>
        <dbReference type="Proteomes" id="UP000217696"/>
    </source>
</evidence>
<dbReference type="EMBL" id="AP017312">
    <property type="protein sequence ID" value="BAU27643.1"/>
    <property type="molecule type" value="Genomic_DNA"/>
</dbReference>
<evidence type="ECO:0000313" key="1">
    <source>
        <dbReference type="EMBL" id="BAU27643.1"/>
    </source>
</evidence>
<dbReference type="AlphaFoldDB" id="A0A0U4WFX8"/>
<name>A0A0U4WFX8_9BACL</name>
<protein>
    <submittedName>
        <fullName evidence="1">Uncharacterized protein</fullName>
    </submittedName>
</protein>
<accession>A0A0U4WFX8</accession>
<dbReference type="KEGG" id="asoc:CB4_01817"/>
<dbReference type="Proteomes" id="UP000217696">
    <property type="component" value="Chromosome"/>
</dbReference>
<dbReference type="RefSeq" id="WP_096465138.1">
    <property type="nucleotide sequence ID" value="NZ_AP017312.1"/>
</dbReference>
<organism evidence="1 2">
    <name type="scientific">Aneurinibacillus soli</name>
    <dbReference type="NCBI Taxonomy" id="1500254"/>
    <lineage>
        <taxon>Bacteria</taxon>
        <taxon>Bacillati</taxon>
        <taxon>Bacillota</taxon>
        <taxon>Bacilli</taxon>
        <taxon>Bacillales</taxon>
        <taxon>Paenibacillaceae</taxon>
        <taxon>Aneurinibacillus group</taxon>
        <taxon>Aneurinibacillus</taxon>
    </lineage>
</organism>
<proteinExistence type="predicted"/>
<reference evidence="1 2" key="1">
    <citation type="submission" date="2015-12" db="EMBL/GenBank/DDBJ databases">
        <title>Genome sequence of Aneurinibacillus soli.</title>
        <authorList>
            <person name="Lee J.S."/>
            <person name="Lee K.C."/>
            <person name="Kim K.K."/>
            <person name="Lee B.W."/>
        </authorList>
    </citation>
    <scope>NUCLEOTIDE SEQUENCE [LARGE SCALE GENOMIC DNA]</scope>
    <source>
        <strain evidence="1 2">CB4</strain>
    </source>
</reference>
<gene>
    <name evidence="1" type="ORF">CB4_01817</name>
</gene>
<keyword evidence="2" id="KW-1185">Reference proteome</keyword>
<sequence>MANISNEELREILFPEATKAFLEEHPGCYKRAAKMYAGEAVKYSGKALKHELVKNRNKADEIVIMIESNPSFFPQ</sequence>